<evidence type="ECO:0000313" key="2">
    <source>
        <dbReference type="Proteomes" id="UP001291623"/>
    </source>
</evidence>
<dbReference type="SUPFAM" id="SSF57850">
    <property type="entry name" value="RING/U-box"/>
    <property type="match status" value="1"/>
</dbReference>
<dbReference type="CDD" id="cd22584">
    <property type="entry name" value="Rcat_RBR_unk"/>
    <property type="match status" value="1"/>
</dbReference>
<dbReference type="GO" id="GO:0004842">
    <property type="term" value="F:ubiquitin-protein transferase activity"/>
    <property type="evidence" value="ECO:0007669"/>
    <property type="project" value="InterPro"/>
</dbReference>
<dbReference type="PANTHER" id="PTHR11685">
    <property type="entry name" value="RBR FAMILY RING FINGER AND IBR DOMAIN-CONTAINING"/>
    <property type="match status" value="1"/>
</dbReference>
<sequence length="205" mass="23145">MVCRKQPTLLIYEYIGTNSLEDALFGSDELRARLDWPTRSYTAPEVKDRPLEANTDVYSFGVVTLILVSGMKVKTPRAGGDIEYHVDETDHVYNREDSEERTLIEAILINASKAEGEAGRQLTRSGEPVGFVCEEFEKLNKDEREIEGIQLMQLAKSQEWQRCPSCRMYVGRSQGCAQMRCRCGTDFCYKCGAHSSDHYCSSCGT</sequence>
<dbReference type="SUPFAM" id="SSF56112">
    <property type="entry name" value="Protein kinase-like (PK-like)"/>
    <property type="match status" value="1"/>
</dbReference>
<proteinExistence type="predicted"/>
<comment type="caution">
    <text evidence="1">The sequence shown here is derived from an EMBL/GenBank/DDBJ whole genome shotgun (WGS) entry which is preliminary data.</text>
</comment>
<dbReference type="EMBL" id="JAVYJV010000010">
    <property type="protein sequence ID" value="KAK4361622.1"/>
    <property type="molecule type" value="Genomic_DNA"/>
</dbReference>
<dbReference type="Gene3D" id="1.20.120.1750">
    <property type="match status" value="1"/>
</dbReference>
<organism evidence="1 2">
    <name type="scientific">Anisodus tanguticus</name>
    <dbReference type="NCBI Taxonomy" id="243964"/>
    <lineage>
        <taxon>Eukaryota</taxon>
        <taxon>Viridiplantae</taxon>
        <taxon>Streptophyta</taxon>
        <taxon>Embryophyta</taxon>
        <taxon>Tracheophyta</taxon>
        <taxon>Spermatophyta</taxon>
        <taxon>Magnoliopsida</taxon>
        <taxon>eudicotyledons</taxon>
        <taxon>Gunneridae</taxon>
        <taxon>Pentapetalae</taxon>
        <taxon>asterids</taxon>
        <taxon>lamiids</taxon>
        <taxon>Solanales</taxon>
        <taxon>Solanaceae</taxon>
        <taxon>Solanoideae</taxon>
        <taxon>Hyoscyameae</taxon>
        <taxon>Anisodus</taxon>
    </lineage>
</organism>
<evidence type="ECO:0000313" key="1">
    <source>
        <dbReference type="EMBL" id="KAK4361622.1"/>
    </source>
</evidence>
<dbReference type="Gene3D" id="1.10.510.10">
    <property type="entry name" value="Transferase(Phosphotransferase) domain 1"/>
    <property type="match status" value="1"/>
</dbReference>
<dbReference type="AlphaFoldDB" id="A0AAE1S2S4"/>
<keyword evidence="2" id="KW-1185">Reference proteome</keyword>
<evidence type="ECO:0008006" key="3">
    <source>
        <dbReference type="Google" id="ProtNLM"/>
    </source>
</evidence>
<reference evidence="1" key="1">
    <citation type="submission" date="2023-12" db="EMBL/GenBank/DDBJ databases">
        <title>Genome assembly of Anisodus tanguticus.</title>
        <authorList>
            <person name="Wang Y.-J."/>
        </authorList>
    </citation>
    <scope>NUCLEOTIDE SEQUENCE</scope>
    <source>
        <strain evidence="1">KB-2021</strain>
        <tissue evidence="1">Leaf</tissue>
    </source>
</reference>
<dbReference type="InterPro" id="IPR031127">
    <property type="entry name" value="E3_UB_ligase_RBR"/>
</dbReference>
<dbReference type="GO" id="GO:0016567">
    <property type="term" value="P:protein ubiquitination"/>
    <property type="evidence" value="ECO:0007669"/>
    <property type="project" value="InterPro"/>
</dbReference>
<dbReference type="InterPro" id="IPR011009">
    <property type="entry name" value="Kinase-like_dom_sf"/>
</dbReference>
<dbReference type="Proteomes" id="UP001291623">
    <property type="component" value="Unassembled WGS sequence"/>
</dbReference>
<accession>A0AAE1S2S4</accession>
<gene>
    <name evidence="1" type="ORF">RND71_020574</name>
</gene>
<protein>
    <recommendedName>
        <fullName evidence="3">Protein kinase domain-containing protein</fullName>
    </recommendedName>
</protein>
<name>A0AAE1S2S4_9SOLA</name>